<dbReference type="PANTHER" id="PTHR15437:SF7">
    <property type="entry name" value="TRANSCRIPTION TERMINATION FACTOR 5, MITOCHONDRIAL"/>
    <property type="match status" value="1"/>
</dbReference>
<dbReference type="GO" id="GO:0005759">
    <property type="term" value="C:mitochondrial matrix"/>
    <property type="evidence" value="ECO:0007669"/>
    <property type="project" value="TreeGrafter"/>
</dbReference>
<dbReference type="GO" id="GO:0006393">
    <property type="term" value="P:termination of mitochondrial transcription"/>
    <property type="evidence" value="ECO:0007669"/>
    <property type="project" value="TreeGrafter"/>
</dbReference>
<evidence type="ECO:0000256" key="2">
    <source>
        <dbReference type="ARBA" id="ARBA00022946"/>
    </source>
</evidence>
<dbReference type="AlphaFoldDB" id="A0A1B6CTF5"/>
<reference evidence="3" key="1">
    <citation type="submission" date="2015-12" db="EMBL/GenBank/DDBJ databases">
        <title>De novo transcriptome assembly of four potential Pierce s Disease insect vectors from Arizona vineyards.</title>
        <authorList>
            <person name="Tassone E.E."/>
        </authorList>
    </citation>
    <scope>NUCLEOTIDE SEQUENCE</scope>
</reference>
<dbReference type="SMART" id="SM00733">
    <property type="entry name" value="Mterf"/>
    <property type="match status" value="3"/>
</dbReference>
<dbReference type="PANTHER" id="PTHR15437">
    <property type="entry name" value="TRANSCRIPTION TERMINATION FACTOR, MITOCHONDRIAL"/>
    <property type="match status" value="1"/>
</dbReference>
<dbReference type="Gene3D" id="1.25.70.10">
    <property type="entry name" value="Transcription termination factor 3, mitochondrial"/>
    <property type="match status" value="2"/>
</dbReference>
<keyword evidence="2" id="KW-0809">Transit peptide</keyword>
<evidence type="ECO:0000313" key="3">
    <source>
        <dbReference type="EMBL" id="JAS16750.1"/>
    </source>
</evidence>
<sequence>MASFVNMPDSIIPKFREFDVDSKSFIKIQEIVAQVFIMWRINIASDKLDIGIKRYPRINHKSLRYMQETLDLIQNEIGFTEEKIRSQIYLLHTDAENTRALLQLDQIGGYKPVDILKVYPKIMTYPVENIIKINQIFKEYNFPLTSVSKVMDIYTLSPESIRERLNLIQKVPQFNLLIDHPSILKLALYQKKVKHRLKVLEEHKMKNTSIHLLFANDNVFDKYIEEGADRTRGDDSLYFLSKELSVDKKDLRAILNRHPYWYHVSALVISENLKYLYSKNFTKEEILKSIFVLLYPKSVIEKELLYLKNQPGIETCLTADKKEIRKETVLPLVLYFMEQPHNFSGAGIWTNQKLPQI</sequence>
<protein>
    <submittedName>
        <fullName evidence="3">Uncharacterized protein</fullName>
    </submittedName>
</protein>
<evidence type="ECO:0000256" key="1">
    <source>
        <dbReference type="ARBA" id="ARBA00007692"/>
    </source>
</evidence>
<dbReference type="GO" id="GO:0003676">
    <property type="term" value="F:nucleic acid binding"/>
    <property type="evidence" value="ECO:0007669"/>
    <property type="project" value="InterPro"/>
</dbReference>
<dbReference type="EMBL" id="GEDC01020548">
    <property type="protein sequence ID" value="JAS16750.1"/>
    <property type="molecule type" value="Transcribed_RNA"/>
</dbReference>
<dbReference type="InterPro" id="IPR003690">
    <property type="entry name" value="MTERF"/>
</dbReference>
<dbReference type="InterPro" id="IPR038538">
    <property type="entry name" value="MTERF_sf"/>
</dbReference>
<accession>A0A1B6CTF5</accession>
<gene>
    <name evidence="3" type="ORF">g.37058</name>
</gene>
<organism evidence="3">
    <name type="scientific">Clastoptera arizonana</name>
    <name type="common">Arizona spittle bug</name>
    <dbReference type="NCBI Taxonomy" id="38151"/>
    <lineage>
        <taxon>Eukaryota</taxon>
        <taxon>Metazoa</taxon>
        <taxon>Ecdysozoa</taxon>
        <taxon>Arthropoda</taxon>
        <taxon>Hexapoda</taxon>
        <taxon>Insecta</taxon>
        <taxon>Pterygota</taxon>
        <taxon>Neoptera</taxon>
        <taxon>Paraneoptera</taxon>
        <taxon>Hemiptera</taxon>
        <taxon>Auchenorrhyncha</taxon>
        <taxon>Cercopoidea</taxon>
        <taxon>Clastopteridae</taxon>
        <taxon>Clastoptera</taxon>
    </lineage>
</organism>
<proteinExistence type="inferred from homology"/>
<comment type="similarity">
    <text evidence="1">Belongs to the mTERF family.</text>
</comment>
<name>A0A1B6CTF5_9HEMI</name>